<feature type="compositionally biased region" description="Basic residues" evidence="1">
    <location>
        <begin position="172"/>
        <end position="186"/>
    </location>
</feature>
<sequence>MTKNVATVMLTDRLSIDGSDLVAGDARLHSVLSQLWDKLSLGSDNLRNLLLGDSTHPAYERSWVTVTERINKGVAAGTVTRAQEQLFQQMLRLRDIYQGVADAQTWLEQSAVSGGERAQPEAQVGTEVAQAPVLHEAVAESAEVTQGAPAVDVVADLDAVKEHQLAQEPKRSGKKPVKQAPRRQRNARTTTDAAACTPGAGAAAFSSSITLRDGDGTEIDDQLRTVHRTSARLTELLQDHVHKKLAQQGVAFRGPIPFGVLVNLGIVSLLANHEDVRGLVSLSDDDQLVLDILNEHRSVGWQENVNDALDEQAQQMAQINKTLGFLHKRSVQNERDNFFFEHLLSAFFAERLMIGDIATGSAVEDIDLHSEKHEKVLAVLKKSSEHEWQREKDAAGRQFHAVRNDD</sequence>
<name>A0A160PRD2_9CORY</name>
<dbReference type="AlphaFoldDB" id="A0A160PRD2"/>
<proteinExistence type="predicted"/>
<accession>A0A160PRD2</accession>
<feature type="compositionally biased region" description="Low complexity" evidence="1">
    <location>
        <begin position="189"/>
        <end position="199"/>
    </location>
</feature>
<dbReference type="EMBL" id="AP017369">
    <property type="protein sequence ID" value="BAU96164.1"/>
    <property type="molecule type" value="Genomic_DNA"/>
</dbReference>
<dbReference type="Proteomes" id="UP000218244">
    <property type="component" value="Chromosome"/>
</dbReference>
<evidence type="ECO:0000256" key="1">
    <source>
        <dbReference type="SAM" id="MobiDB-lite"/>
    </source>
</evidence>
<feature type="region of interest" description="Disordered" evidence="1">
    <location>
        <begin position="163"/>
        <end position="199"/>
    </location>
</feature>
<evidence type="ECO:0000313" key="2">
    <source>
        <dbReference type="EMBL" id="BAU96164.1"/>
    </source>
</evidence>
<keyword evidence="3" id="KW-1185">Reference proteome</keyword>
<dbReference type="KEGG" id="csur:N24_1902"/>
<organism evidence="2 3">
    <name type="scientific">Corynebacterium suranareeae</name>
    <dbReference type="NCBI Taxonomy" id="2506452"/>
    <lineage>
        <taxon>Bacteria</taxon>
        <taxon>Bacillati</taxon>
        <taxon>Actinomycetota</taxon>
        <taxon>Actinomycetes</taxon>
        <taxon>Mycobacteriales</taxon>
        <taxon>Corynebacteriaceae</taxon>
        <taxon>Corynebacterium</taxon>
    </lineage>
</organism>
<evidence type="ECO:0000313" key="3">
    <source>
        <dbReference type="Proteomes" id="UP000218244"/>
    </source>
</evidence>
<protein>
    <submittedName>
        <fullName evidence="2">Uncharacterized protein</fullName>
    </submittedName>
</protein>
<dbReference type="RefSeq" id="WP_096456466.1">
    <property type="nucleotide sequence ID" value="NZ_AP017369.1"/>
</dbReference>
<gene>
    <name evidence="2" type="ORF">N24_1902</name>
</gene>
<reference evidence="2 3" key="1">
    <citation type="submission" date="2016-02" db="EMBL/GenBank/DDBJ databases">
        <title>Corynebacterium glutamicum N24 whole genome sequencing project.</title>
        <authorList>
            <person name="Matsutani M."/>
            <person name="Nangtapong N."/>
            <person name="Yakushi T."/>
            <person name="Matsushita K."/>
        </authorList>
    </citation>
    <scope>NUCLEOTIDE SEQUENCE [LARGE SCALE GENOMIC DNA]</scope>
    <source>
        <strain evidence="2 3">N24</strain>
    </source>
</reference>